<evidence type="ECO:0000259" key="8">
    <source>
        <dbReference type="Pfam" id="PF00266"/>
    </source>
</evidence>
<proteinExistence type="inferred from homology"/>
<evidence type="ECO:0000256" key="1">
    <source>
        <dbReference type="ARBA" id="ARBA00001933"/>
    </source>
</evidence>
<dbReference type="InterPro" id="IPR020578">
    <property type="entry name" value="Aminotrans_V_PyrdxlP_BS"/>
</dbReference>
<dbReference type="RefSeq" id="WP_015868827.1">
    <property type="nucleotide sequence ID" value="NC_012785.1"/>
</dbReference>
<dbReference type="GO" id="GO:0030170">
    <property type="term" value="F:pyridoxal phosphate binding"/>
    <property type="evidence" value="ECO:0007669"/>
    <property type="project" value="InterPro"/>
</dbReference>
<evidence type="ECO:0000256" key="3">
    <source>
        <dbReference type="ARBA" id="ARBA00012239"/>
    </source>
</evidence>
<comment type="catalytic activity">
    <reaction evidence="6">
        <text>(sulfur carrier)-H + L-cysteine = (sulfur carrier)-SH + L-alanine</text>
        <dbReference type="Rhea" id="RHEA:43892"/>
        <dbReference type="Rhea" id="RHEA-COMP:14737"/>
        <dbReference type="Rhea" id="RHEA-COMP:14739"/>
        <dbReference type="ChEBI" id="CHEBI:29917"/>
        <dbReference type="ChEBI" id="CHEBI:35235"/>
        <dbReference type="ChEBI" id="CHEBI:57972"/>
        <dbReference type="ChEBI" id="CHEBI:64428"/>
        <dbReference type="EC" id="2.8.1.7"/>
    </reaction>
</comment>
<dbReference type="GO" id="GO:0006534">
    <property type="term" value="P:cysteine metabolic process"/>
    <property type="evidence" value="ECO:0007669"/>
    <property type="project" value="InterPro"/>
</dbReference>
<name>C5CEE0_KOSOT</name>
<dbReference type="KEGG" id="kol:Kole_1489"/>
<dbReference type="PANTHER" id="PTHR43586">
    <property type="entry name" value="CYSTEINE DESULFURASE"/>
    <property type="match status" value="1"/>
</dbReference>
<organism evidence="9 10">
    <name type="scientific">Kosmotoga olearia (strain ATCC BAA-1733 / DSM 21960 / TBF 19.5.1)</name>
    <dbReference type="NCBI Taxonomy" id="521045"/>
    <lineage>
        <taxon>Bacteria</taxon>
        <taxon>Thermotogati</taxon>
        <taxon>Thermotogota</taxon>
        <taxon>Thermotogae</taxon>
        <taxon>Kosmotogales</taxon>
        <taxon>Kosmotogaceae</taxon>
        <taxon>Kosmotoga</taxon>
    </lineage>
</organism>
<dbReference type="InterPro" id="IPR015422">
    <property type="entry name" value="PyrdxlP-dep_Trfase_small"/>
</dbReference>
<dbReference type="AlphaFoldDB" id="C5CEE0"/>
<protein>
    <recommendedName>
        <fullName evidence="3">cysteine desulfurase</fullName>
        <ecNumber evidence="3">2.8.1.7</ecNumber>
    </recommendedName>
</protein>
<dbReference type="SUPFAM" id="SSF53383">
    <property type="entry name" value="PLP-dependent transferases"/>
    <property type="match status" value="1"/>
</dbReference>
<dbReference type="Gene3D" id="3.40.640.10">
    <property type="entry name" value="Type I PLP-dependent aspartate aminotransferase-like (Major domain)"/>
    <property type="match status" value="1"/>
</dbReference>
<evidence type="ECO:0000256" key="2">
    <source>
        <dbReference type="ARBA" id="ARBA00010447"/>
    </source>
</evidence>
<evidence type="ECO:0000256" key="6">
    <source>
        <dbReference type="ARBA" id="ARBA00050776"/>
    </source>
</evidence>
<dbReference type="STRING" id="521045.Kole_1489"/>
<comment type="cofactor">
    <cofactor evidence="1 7">
        <name>pyridoxal 5'-phosphate</name>
        <dbReference type="ChEBI" id="CHEBI:597326"/>
    </cofactor>
</comment>
<dbReference type="InterPro" id="IPR010970">
    <property type="entry name" value="Cys_dSase_SufS"/>
</dbReference>
<dbReference type="PROSITE" id="PS00595">
    <property type="entry name" value="AA_TRANSFER_CLASS_5"/>
    <property type="match status" value="1"/>
</dbReference>
<feature type="domain" description="Aminotransferase class V" evidence="8">
    <location>
        <begin position="28"/>
        <end position="395"/>
    </location>
</feature>
<dbReference type="OrthoDB" id="9808002at2"/>
<keyword evidence="10" id="KW-1185">Reference proteome</keyword>
<evidence type="ECO:0000256" key="4">
    <source>
        <dbReference type="ARBA" id="ARBA00022679"/>
    </source>
</evidence>
<reference evidence="9 10" key="1">
    <citation type="submission" date="2009-06" db="EMBL/GenBank/DDBJ databases">
        <title>Complete sequence of Thermotogales bacterium TBF 19.5.1.</title>
        <authorList>
            <consortium name="US DOE Joint Genome Institute"/>
            <person name="Lucas S."/>
            <person name="Copeland A."/>
            <person name="Lapidus A."/>
            <person name="Glavina del Rio T."/>
            <person name="Tice H."/>
            <person name="Bruce D."/>
            <person name="Goodwin L."/>
            <person name="Pitluck S."/>
            <person name="Chertkov O."/>
            <person name="Brettin T."/>
            <person name="Detter J.C."/>
            <person name="Han C."/>
            <person name="Schmutz J."/>
            <person name="Larimer F."/>
            <person name="Land M."/>
            <person name="Hauser L."/>
            <person name="Kyrpides N."/>
            <person name="Ovchinnikova G."/>
            <person name="Noll K."/>
        </authorList>
    </citation>
    <scope>NUCLEOTIDE SEQUENCE [LARGE SCALE GENOMIC DNA]</scope>
    <source>
        <strain evidence="10">ATCC BAA-1733 / DSM 21960 / TBF 19.5.1</strain>
    </source>
</reference>
<dbReference type="EMBL" id="CP001634">
    <property type="protein sequence ID" value="ACR80180.1"/>
    <property type="molecule type" value="Genomic_DNA"/>
</dbReference>
<evidence type="ECO:0000313" key="10">
    <source>
        <dbReference type="Proteomes" id="UP000002382"/>
    </source>
</evidence>
<keyword evidence="5" id="KW-0663">Pyridoxal phosphate</keyword>
<gene>
    <name evidence="9" type="ordered locus">Kole_1489</name>
</gene>
<dbReference type="Pfam" id="PF00266">
    <property type="entry name" value="Aminotran_5"/>
    <property type="match status" value="1"/>
</dbReference>
<dbReference type="HOGENOM" id="CLU_003433_2_5_0"/>
<dbReference type="EC" id="2.8.1.7" evidence="3"/>
<evidence type="ECO:0000256" key="7">
    <source>
        <dbReference type="RuleBase" id="RU004504"/>
    </source>
</evidence>
<evidence type="ECO:0000313" key="9">
    <source>
        <dbReference type="EMBL" id="ACR80180.1"/>
    </source>
</evidence>
<dbReference type="InterPro" id="IPR000192">
    <property type="entry name" value="Aminotrans_V_dom"/>
</dbReference>
<dbReference type="Gene3D" id="3.90.1150.10">
    <property type="entry name" value="Aspartate Aminotransferase, domain 1"/>
    <property type="match status" value="1"/>
</dbReference>
<dbReference type="InterPro" id="IPR015424">
    <property type="entry name" value="PyrdxlP-dep_Trfase"/>
</dbReference>
<comment type="similarity">
    <text evidence="2">Belongs to the class-V pyridoxal-phosphate-dependent aminotransferase family. Csd subfamily.</text>
</comment>
<dbReference type="GO" id="GO:0031071">
    <property type="term" value="F:cysteine desulfurase activity"/>
    <property type="evidence" value="ECO:0007669"/>
    <property type="project" value="UniProtKB-EC"/>
</dbReference>
<dbReference type="eggNOG" id="COG0520">
    <property type="taxonomic scope" value="Bacteria"/>
</dbReference>
<evidence type="ECO:0000256" key="5">
    <source>
        <dbReference type="ARBA" id="ARBA00022898"/>
    </source>
</evidence>
<dbReference type="InterPro" id="IPR015421">
    <property type="entry name" value="PyrdxlP-dep_Trfase_major"/>
</dbReference>
<keyword evidence="4" id="KW-0808">Transferase</keyword>
<sequence>MLSRNELNDLAKSIKRDFPIFEIHPGLVYLDNAATTQKPASVIERQSRFYDHSNANVHRAVHSLAEEATDLYEQARQRIASFINSRSEEVIFTRGTTESINLLAYSFAKSGMVKSFVVPTFEHHSNYVPWQQISKIFGIKFLPLRLDGLEVPLEKIKESLETLKDPFVFSMTGLTNALGKRTPFEEIVKLVHEHGGYFILDGAQLIPHEPFDFAGTGVDFLAFSGHKMLGPMGIGVLVGKEEILKRLPPFLYGGEMIDRVGMEDTSFAPLPYKFEAGTQNVAGAIVLATAIDYLEKFDREELKNHIQNLTDYAREKISSIDGLRIYSPSDSHGIISFAHDNIHSHDLAELLSRLSGVAVRSGHHCAQLQLKELGVVSLCRASFYIYNVFEDVDRLAEGIRKALRWFA</sequence>
<dbReference type="Proteomes" id="UP000002382">
    <property type="component" value="Chromosome"/>
</dbReference>
<reference evidence="9 10" key="2">
    <citation type="journal article" date="2011" name="J. Bacteriol.">
        <title>Genome Sequence of Kosmotoga olearia Strain TBF 19.5.1, a Thermophilic Bacterium with a Wide Growth Temperature Range, Isolated from the Troll B Oil Platform in the North Sea.</title>
        <authorList>
            <person name="Swithers K.S."/>
            <person name="Dipippo J.L."/>
            <person name="Bruce D.C."/>
            <person name="Detter C."/>
            <person name="Tapia R."/>
            <person name="Han S."/>
            <person name="Goodwin L.A."/>
            <person name="Han J."/>
            <person name="Woyke T."/>
            <person name="Pitluck S."/>
            <person name="Pennacchio L."/>
            <person name="Nolan M."/>
            <person name="Mikhailova N."/>
            <person name="Land M.L."/>
            <person name="Nesbo C.L."/>
            <person name="Gogarten J.P."/>
            <person name="Noll K.M."/>
        </authorList>
    </citation>
    <scope>NUCLEOTIDE SEQUENCE [LARGE SCALE GENOMIC DNA]</scope>
    <source>
        <strain evidence="10">ATCC BAA-1733 / DSM 21960 / TBF 19.5.1</strain>
    </source>
</reference>
<dbReference type="CDD" id="cd06453">
    <property type="entry name" value="SufS_like"/>
    <property type="match status" value="1"/>
</dbReference>
<accession>C5CEE0</accession>
<dbReference type="PANTHER" id="PTHR43586:SF8">
    <property type="entry name" value="CYSTEINE DESULFURASE 1, CHLOROPLASTIC"/>
    <property type="match status" value="1"/>
</dbReference>